<dbReference type="OrthoDB" id="8007002at2759"/>
<name>A0A6P4IDL0_DROKI</name>
<gene>
    <name evidence="3" type="primary">LOC108074301</name>
</gene>
<reference evidence="2" key="1">
    <citation type="submission" date="2025-05" db="UniProtKB">
        <authorList>
            <consortium name="RefSeq"/>
        </authorList>
    </citation>
    <scope>NUCLEOTIDE SEQUENCE [LARGE SCALE GENOMIC DNA]</scope>
    <source>
        <strain evidence="2">14028-0561.14</strain>
    </source>
</reference>
<reference evidence="3" key="2">
    <citation type="submission" date="2025-08" db="UniProtKB">
        <authorList>
            <consortium name="RefSeq"/>
        </authorList>
    </citation>
    <scope>IDENTIFICATION</scope>
    <source>
        <strain evidence="3">14028-0561.14</strain>
        <tissue evidence="3">Whole fly</tissue>
    </source>
</reference>
<proteinExistence type="predicted"/>
<dbReference type="Proteomes" id="UP001652661">
    <property type="component" value="Chromosome 2L"/>
</dbReference>
<evidence type="ECO:0000313" key="3">
    <source>
        <dbReference type="RefSeq" id="XP_017021779.1"/>
    </source>
</evidence>
<dbReference type="AlphaFoldDB" id="A0A6P4IDL0"/>
<feature type="compositionally biased region" description="Low complexity" evidence="1">
    <location>
        <begin position="241"/>
        <end position="252"/>
    </location>
</feature>
<dbReference type="RefSeq" id="XP_017021779.1">
    <property type="nucleotide sequence ID" value="XM_017166290.2"/>
</dbReference>
<sequence>MEHNKKPFFENPRYLEKKHKRELETRTKTWGTVKFKPQAYRSNKPAFTPPDPQATAKPWQHVKNDIIDDSEELSHASRLDVDSEDARQFMQQREQNHRRNIIETSRSEPTKWETFDDEQPSTSNKLKKREKEKSKFWQCDKSKGELPTDAKNFTFRERNFFRRKITMGLAVGGVSLESAIQDLKKNHRQLQLQPVATNRFNTKDSNPAEKVKSNPFPKSSKPFQDRKAFQKGSKPFQKGSKPFQKGGKPFQKGGKGKKSQEE</sequence>
<accession>A0A6P4IDL0</accession>
<feature type="compositionally biased region" description="Basic and acidic residues" evidence="1">
    <location>
        <begin position="94"/>
        <end position="114"/>
    </location>
</feature>
<evidence type="ECO:0000256" key="1">
    <source>
        <dbReference type="SAM" id="MobiDB-lite"/>
    </source>
</evidence>
<protein>
    <submittedName>
        <fullName evidence="3">Uncharacterized protein</fullName>
    </submittedName>
</protein>
<feature type="region of interest" description="Disordered" evidence="1">
    <location>
        <begin position="197"/>
        <end position="262"/>
    </location>
</feature>
<organism evidence="2 3">
    <name type="scientific">Drosophila kikkawai</name>
    <name type="common">Fruit fly</name>
    <dbReference type="NCBI Taxonomy" id="30033"/>
    <lineage>
        <taxon>Eukaryota</taxon>
        <taxon>Metazoa</taxon>
        <taxon>Ecdysozoa</taxon>
        <taxon>Arthropoda</taxon>
        <taxon>Hexapoda</taxon>
        <taxon>Insecta</taxon>
        <taxon>Pterygota</taxon>
        <taxon>Neoptera</taxon>
        <taxon>Endopterygota</taxon>
        <taxon>Diptera</taxon>
        <taxon>Brachycera</taxon>
        <taxon>Muscomorpha</taxon>
        <taxon>Ephydroidea</taxon>
        <taxon>Drosophilidae</taxon>
        <taxon>Drosophila</taxon>
        <taxon>Sophophora</taxon>
    </lineage>
</organism>
<dbReference type="GeneID" id="108074301"/>
<feature type="region of interest" description="Disordered" evidence="1">
    <location>
        <begin position="90"/>
        <end position="137"/>
    </location>
</feature>
<keyword evidence="2" id="KW-1185">Reference proteome</keyword>
<evidence type="ECO:0000313" key="2">
    <source>
        <dbReference type="Proteomes" id="UP001652661"/>
    </source>
</evidence>